<feature type="compositionally biased region" description="Basic and acidic residues" evidence="1">
    <location>
        <begin position="1"/>
        <end position="10"/>
    </location>
</feature>
<name>A0A8S4B2G4_9TELE</name>
<proteinExistence type="predicted"/>
<dbReference type="EMBL" id="CAJRST010013335">
    <property type="protein sequence ID" value="CAG5928641.1"/>
    <property type="molecule type" value="Genomic_DNA"/>
</dbReference>
<dbReference type="Proteomes" id="UP000677803">
    <property type="component" value="Unassembled WGS sequence"/>
</dbReference>
<feature type="region of interest" description="Disordered" evidence="1">
    <location>
        <begin position="1"/>
        <end position="22"/>
    </location>
</feature>
<protein>
    <submittedName>
        <fullName evidence="2">(Atlantic silverside) hypothetical protein</fullName>
    </submittedName>
</protein>
<keyword evidence="3" id="KW-1185">Reference proteome</keyword>
<organism evidence="2 3">
    <name type="scientific">Menidia menidia</name>
    <name type="common">Atlantic silverside</name>
    <dbReference type="NCBI Taxonomy" id="238744"/>
    <lineage>
        <taxon>Eukaryota</taxon>
        <taxon>Metazoa</taxon>
        <taxon>Chordata</taxon>
        <taxon>Craniata</taxon>
        <taxon>Vertebrata</taxon>
        <taxon>Euteleostomi</taxon>
        <taxon>Actinopterygii</taxon>
        <taxon>Neopterygii</taxon>
        <taxon>Teleostei</taxon>
        <taxon>Neoteleostei</taxon>
        <taxon>Acanthomorphata</taxon>
        <taxon>Ovalentaria</taxon>
        <taxon>Atherinomorphae</taxon>
        <taxon>Atheriniformes</taxon>
        <taxon>Atherinopsidae</taxon>
        <taxon>Menidiinae</taxon>
        <taxon>Menidia</taxon>
    </lineage>
</organism>
<sequence length="302" mass="33245">MVERKEEGRGRQHSAAGDRTATTGRLFVHGEKALRRAFVKHGENTTDIIAYIDVACRFTQEYLSPERVTGQALDAWNRTGSQSWHVVVKRVCVIDGRDHLPVCYLSVSGGDSSQRSPLSLRVQVHLLTSAFKIFTWGCKMLALFPLSLWLVGLAEVSGLCLVLSSEVLYQVGLLLYHLLQTGGPSGTQMRLSRDWTDKCSDQVVSLLRAAIIRVDVRISRCKGEAAEVLNANGTASQTKQSLGFLAAVATNRSSRVVGGEETVNSSVVASPFTRTNLSIWTGYRHTEEEISYVITLTLAYKI</sequence>
<evidence type="ECO:0000313" key="2">
    <source>
        <dbReference type="EMBL" id="CAG5928641.1"/>
    </source>
</evidence>
<reference evidence="2" key="1">
    <citation type="submission" date="2021-05" db="EMBL/GenBank/DDBJ databases">
        <authorList>
            <person name="Tigano A."/>
        </authorList>
    </citation>
    <scope>NUCLEOTIDE SEQUENCE</scope>
</reference>
<dbReference type="AlphaFoldDB" id="A0A8S4B2G4"/>
<evidence type="ECO:0000313" key="3">
    <source>
        <dbReference type="Proteomes" id="UP000677803"/>
    </source>
</evidence>
<comment type="caution">
    <text evidence="2">The sequence shown here is derived from an EMBL/GenBank/DDBJ whole genome shotgun (WGS) entry which is preliminary data.</text>
</comment>
<evidence type="ECO:0000256" key="1">
    <source>
        <dbReference type="SAM" id="MobiDB-lite"/>
    </source>
</evidence>
<accession>A0A8S4B2G4</accession>
<gene>
    <name evidence="2" type="ORF">MMEN_LOCUS12297</name>
</gene>